<feature type="compositionally biased region" description="Polar residues" evidence="1">
    <location>
        <begin position="167"/>
        <end position="182"/>
    </location>
</feature>
<evidence type="ECO:0000259" key="2">
    <source>
        <dbReference type="Pfam" id="PF10453"/>
    </source>
</evidence>
<evidence type="ECO:0000313" key="4">
    <source>
        <dbReference type="Proteomes" id="UP000807342"/>
    </source>
</evidence>
<reference evidence="3" key="1">
    <citation type="submission" date="2020-11" db="EMBL/GenBank/DDBJ databases">
        <authorList>
            <consortium name="DOE Joint Genome Institute"/>
            <person name="Ahrendt S."/>
            <person name="Riley R."/>
            <person name="Andreopoulos W."/>
            <person name="Labutti K."/>
            <person name="Pangilinan J."/>
            <person name="Ruiz-Duenas F.J."/>
            <person name="Barrasa J.M."/>
            <person name="Sanchez-Garcia M."/>
            <person name="Camarero S."/>
            <person name="Miyauchi S."/>
            <person name="Serrano A."/>
            <person name="Linde D."/>
            <person name="Babiker R."/>
            <person name="Drula E."/>
            <person name="Ayuso-Fernandez I."/>
            <person name="Pacheco R."/>
            <person name="Padilla G."/>
            <person name="Ferreira P."/>
            <person name="Barriuso J."/>
            <person name="Kellner H."/>
            <person name="Castanera R."/>
            <person name="Alfaro M."/>
            <person name="Ramirez L."/>
            <person name="Pisabarro A.G."/>
            <person name="Kuo A."/>
            <person name="Tritt A."/>
            <person name="Lipzen A."/>
            <person name="He G."/>
            <person name="Yan M."/>
            <person name="Ng V."/>
            <person name="Cullen D."/>
            <person name="Martin F."/>
            <person name="Rosso M.-N."/>
            <person name="Henrissat B."/>
            <person name="Hibbett D."/>
            <person name="Martinez A.T."/>
            <person name="Grigoriev I.V."/>
        </authorList>
    </citation>
    <scope>NUCLEOTIDE SEQUENCE</scope>
    <source>
        <strain evidence="3">MF-IS2</strain>
    </source>
</reference>
<organism evidence="3 4">
    <name type="scientific">Macrolepiota fuliginosa MF-IS2</name>
    <dbReference type="NCBI Taxonomy" id="1400762"/>
    <lineage>
        <taxon>Eukaryota</taxon>
        <taxon>Fungi</taxon>
        <taxon>Dikarya</taxon>
        <taxon>Basidiomycota</taxon>
        <taxon>Agaricomycotina</taxon>
        <taxon>Agaricomycetes</taxon>
        <taxon>Agaricomycetidae</taxon>
        <taxon>Agaricales</taxon>
        <taxon>Agaricineae</taxon>
        <taxon>Agaricaceae</taxon>
        <taxon>Macrolepiota</taxon>
    </lineage>
</organism>
<keyword evidence="4" id="KW-1185">Reference proteome</keyword>
<protein>
    <recommendedName>
        <fullName evidence="2">FMR1-interacting protein 1 conserved domain-containing protein</fullName>
    </recommendedName>
</protein>
<dbReference type="Proteomes" id="UP000807342">
    <property type="component" value="Unassembled WGS sequence"/>
</dbReference>
<name>A0A9P5XJS3_9AGAR</name>
<dbReference type="InterPro" id="IPR019496">
    <property type="entry name" value="NUFIP1_cons_dom"/>
</dbReference>
<gene>
    <name evidence="3" type="ORF">P691DRAFT_803809</name>
</gene>
<feature type="domain" description="FMR1-interacting protein 1 conserved" evidence="2">
    <location>
        <begin position="2"/>
        <end position="49"/>
    </location>
</feature>
<dbReference type="AlphaFoldDB" id="A0A9P5XJS3"/>
<dbReference type="Pfam" id="PF10453">
    <property type="entry name" value="NUFIP1"/>
    <property type="match status" value="1"/>
</dbReference>
<proteinExistence type="predicted"/>
<feature type="compositionally biased region" description="Basic and acidic residues" evidence="1">
    <location>
        <begin position="63"/>
        <end position="84"/>
    </location>
</feature>
<sequence length="230" mass="25557">MVPIQGTSIVLNTPEALDAWIAERRKRWPTAHRVEEKRTKMEEAIARGQLPLMGSNSRGMKRRREEGQDPQRNKKRFNRNDSQKKRVSQVLQPVDQQVQDQQPTVSRVPLGRKAPVATGQVVQYSDTDDSVDSDGGAPEIVSSKRPQVVEPAAPGTFNADEGGELVETSQPIPTPKGDQTSTKAPLKPRKKEPRLPPQNPFASRPTLLRNVGFCLLYSLILLNQELALTA</sequence>
<feature type="compositionally biased region" description="Low complexity" evidence="1">
    <location>
        <begin position="88"/>
        <end position="106"/>
    </location>
</feature>
<dbReference type="EMBL" id="MU151069">
    <property type="protein sequence ID" value="KAF9452688.1"/>
    <property type="molecule type" value="Genomic_DNA"/>
</dbReference>
<dbReference type="OrthoDB" id="273070at2759"/>
<feature type="region of interest" description="Disordered" evidence="1">
    <location>
        <begin position="41"/>
        <end position="203"/>
    </location>
</feature>
<feature type="non-terminal residue" evidence="3">
    <location>
        <position position="1"/>
    </location>
</feature>
<evidence type="ECO:0000256" key="1">
    <source>
        <dbReference type="SAM" id="MobiDB-lite"/>
    </source>
</evidence>
<evidence type="ECO:0000313" key="3">
    <source>
        <dbReference type="EMBL" id="KAF9452688.1"/>
    </source>
</evidence>
<comment type="caution">
    <text evidence="3">The sequence shown here is derived from an EMBL/GenBank/DDBJ whole genome shotgun (WGS) entry which is preliminary data.</text>
</comment>
<accession>A0A9P5XJS3</accession>